<feature type="transmembrane region" description="Helical" evidence="1">
    <location>
        <begin position="51"/>
        <end position="71"/>
    </location>
</feature>
<dbReference type="GO" id="GO:0006412">
    <property type="term" value="P:translation"/>
    <property type="evidence" value="ECO:0007669"/>
    <property type="project" value="InterPro"/>
</dbReference>
<proteinExistence type="predicted"/>
<keyword evidence="1" id="KW-1133">Transmembrane helix</keyword>
<geneLocation type="mitochondrion" evidence="2"/>
<dbReference type="EMBL" id="MT665958">
    <property type="protein sequence ID" value="QTT61049.1"/>
    <property type="molecule type" value="Genomic_DNA"/>
</dbReference>
<keyword evidence="2" id="KW-0689">Ribosomal protein</keyword>
<dbReference type="InterPro" id="IPR035987">
    <property type="entry name" value="Ribosomal_uS8_sf"/>
</dbReference>
<gene>
    <name evidence="2" type="primary">rps8</name>
</gene>
<keyword evidence="1" id="KW-0472">Membrane</keyword>
<accession>A0A8A9WN50</accession>
<organism evidence="2">
    <name type="scientific">Euplotes aediculatus</name>
    <name type="common">Ciliate</name>
    <dbReference type="NCBI Taxonomy" id="5940"/>
    <lineage>
        <taxon>Eukaryota</taxon>
        <taxon>Sar</taxon>
        <taxon>Alveolata</taxon>
        <taxon>Ciliophora</taxon>
        <taxon>Intramacronucleata</taxon>
        <taxon>Spirotrichea</taxon>
        <taxon>Hypotrichia</taxon>
        <taxon>Euplotida</taxon>
        <taxon>Euplotidae</taxon>
        <taxon>Euplotes</taxon>
    </lineage>
</organism>
<evidence type="ECO:0000256" key="1">
    <source>
        <dbReference type="SAM" id="Phobius"/>
    </source>
</evidence>
<sequence>MNLTLLPMLWFAYQHKFLIFYCNIRYQYINLLQTLRQYHFILSFRFRLNKLYIYLNYISQVPALLLTHCYFNKKRRIYLSFFVVQRLLWLTSTSVWLFWTPFGLKPHWFLIKNQCGGILAAQLF</sequence>
<keyword evidence="1" id="KW-0812">Transmembrane</keyword>
<evidence type="ECO:0000313" key="2">
    <source>
        <dbReference type="EMBL" id="QTT61049.1"/>
    </source>
</evidence>
<name>A0A8A9WN50_EUPAE</name>
<keyword evidence="2" id="KW-0687">Ribonucleoprotein</keyword>
<dbReference type="GO" id="GO:0005840">
    <property type="term" value="C:ribosome"/>
    <property type="evidence" value="ECO:0007669"/>
    <property type="project" value="UniProtKB-KW"/>
</dbReference>
<dbReference type="GO" id="GO:0003735">
    <property type="term" value="F:structural constituent of ribosome"/>
    <property type="evidence" value="ECO:0007669"/>
    <property type="project" value="InterPro"/>
</dbReference>
<protein>
    <submittedName>
        <fullName evidence="2">Ribosomal protein S8</fullName>
    </submittedName>
</protein>
<reference evidence="2" key="1">
    <citation type="journal article" date="2021" name="Front. Mar. Sci.">
        <title>Molecular phylogenetic and evolutionary analyses of Euplotes species living in freshwater and marine habitats: a mitogenomic perspective.</title>
        <authorList>
            <person name="Huang N."/>
            <person name="Chen S."/>
            <person name="Miao M."/>
        </authorList>
    </citation>
    <scope>NUCLEOTIDE SEQUENCE</scope>
</reference>
<dbReference type="AlphaFoldDB" id="A0A8A9WN50"/>
<keyword evidence="2" id="KW-0496">Mitochondrion</keyword>
<dbReference type="SUPFAM" id="SSF56047">
    <property type="entry name" value="Ribosomal protein S8"/>
    <property type="match status" value="1"/>
</dbReference>
<feature type="transmembrane region" description="Helical" evidence="1">
    <location>
        <begin position="78"/>
        <end position="99"/>
    </location>
</feature>